<dbReference type="RefSeq" id="WP_345068833.1">
    <property type="nucleotide sequence ID" value="NZ_BAABCN010000012.1"/>
</dbReference>
<reference evidence="3" key="1">
    <citation type="journal article" date="2019" name="Int. J. Syst. Evol. Microbiol.">
        <title>The Global Catalogue of Microorganisms (GCM) 10K type strain sequencing project: providing services to taxonomists for standard genome sequencing and annotation.</title>
        <authorList>
            <consortium name="The Broad Institute Genomics Platform"/>
            <consortium name="The Broad Institute Genome Sequencing Center for Infectious Disease"/>
            <person name="Wu L."/>
            <person name="Ma J."/>
        </authorList>
    </citation>
    <scope>NUCLEOTIDE SEQUENCE [LARGE SCALE GENOMIC DNA]</scope>
    <source>
        <strain evidence="3">JCM 17021</strain>
    </source>
</reference>
<organism evidence="2 3">
    <name type="scientific">Leifsonia kafniensis</name>
    <dbReference type="NCBI Taxonomy" id="475957"/>
    <lineage>
        <taxon>Bacteria</taxon>
        <taxon>Bacillati</taxon>
        <taxon>Actinomycetota</taxon>
        <taxon>Actinomycetes</taxon>
        <taxon>Micrococcales</taxon>
        <taxon>Microbacteriaceae</taxon>
        <taxon>Leifsonia</taxon>
    </lineage>
</organism>
<accession>A0ABP7KWP3</accession>
<dbReference type="EMBL" id="BAABCN010000012">
    <property type="protein sequence ID" value="GAA3889238.1"/>
    <property type="molecule type" value="Genomic_DNA"/>
</dbReference>
<proteinExistence type="predicted"/>
<dbReference type="Proteomes" id="UP001501803">
    <property type="component" value="Unassembled WGS sequence"/>
</dbReference>
<gene>
    <name evidence="2" type="ORF">GCM10022381_33830</name>
</gene>
<evidence type="ECO:0000256" key="1">
    <source>
        <dbReference type="SAM" id="MobiDB-lite"/>
    </source>
</evidence>
<keyword evidence="3" id="KW-1185">Reference proteome</keyword>
<name>A0ABP7KWP3_9MICO</name>
<sequence length="79" mass="8604">MSTDDPTPAPQRPDTPRQAIVKAGGRSRRARLEPAPNTDPSPDVPVEREEGGVASVSGDKPATRGENDDRLRLDRPPHW</sequence>
<protein>
    <submittedName>
        <fullName evidence="2">Uncharacterized protein</fullName>
    </submittedName>
</protein>
<feature type="compositionally biased region" description="Basic and acidic residues" evidence="1">
    <location>
        <begin position="61"/>
        <end position="79"/>
    </location>
</feature>
<evidence type="ECO:0000313" key="3">
    <source>
        <dbReference type="Proteomes" id="UP001501803"/>
    </source>
</evidence>
<feature type="region of interest" description="Disordered" evidence="1">
    <location>
        <begin position="1"/>
        <end position="79"/>
    </location>
</feature>
<evidence type="ECO:0000313" key="2">
    <source>
        <dbReference type="EMBL" id="GAA3889238.1"/>
    </source>
</evidence>
<comment type="caution">
    <text evidence="2">The sequence shown here is derived from an EMBL/GenBank/DDBJ whole genome shotgun (WGS) entry which is preliminary data.</text>
</comment>